<name>A0A0A9EH51_ARUDO</name>
<reference evidence="1" key="1">
    <citation type="submission" date="2014-09" db="EMBL/GenBank/DDBJ databases">
        <authorList>
            <person name="Magalhaes I.L.F."/>
            <person name="Oliveira U."/>
            <person name="Santos F.R."/>
            <person name="Vidigal T.H.D.A."/>
            <person name="Brescovit A.D."/>
            <person name="Santos A.J."/>
        </authorList>
    </citation>
    <scope>NUCLEOTIDE SEQUENCE</scope>
    <source>
        <tissue evidence="1">Shoot tissue taken approximately 20 cm above the soil surface</tissue>
    </source>
</reference>
<protein>
    <submittedName>
        <fullName evidence="1">Uncharacterized protein</fullName>
    </submittedName>
</protein>
<reference evidence="1" key="2">
    <citation type="journal article" date="2015" name="Data Brief">
        <title>Shoot transcriptome of the giant reed, Arundo donax.</title>
        <authorList>
            <person name="Barrero R.A."/>
            <person name="Guerrero F.D."/>
            <person name="Moolhuijzen P."/>
            <person name="Goolsby J.A."/>
            <person name="Tidwell J."/>
            <person name="Bellgard S.E."/>
            <person name="Bellgard M.I."/>
        </authorList>
    </citation>
    <scope>NUCLEOTIDE SEQUENCE</scope>
    <source>
        <tissue evidence="1">Shoot tissue taken approximately 20 cm above the soil surface</tissue>
    </source>
</reference>
<organism evidence="1">
    <name type="scientific">Arundo donax</name>
    <name type="common">Giant reed</name>
    <name type="synonym">Donax arundinaceus</name>
    <dbReference type="NCBI Taxonomy" id="35708"/>
    <lineage>
        <taxon>Eukaryota</taxon>
        <taxon>Viridiplantae</taxon>
        <taxon>Streptophyta</taxon>
        <taxon>Embryophyta</taxon>
        <taxon>Tracheophyta</taxon>
        <taxon>Spermatophyta</taxon>
        <taxon>Magnoliopsida</taxon>
        <taxon>Liliopsida</taxon>
        <taxon>Poales</taxon>
        <taxon>Poaceae</taxon>
        <taxon>PACMAD clade</taxon>
        <taxon>Arundinoideae</taxon>
        <taxon>Arundineae</taxon>
        <taxon>Arundo</taxon>
    </lineage>
</organism>
<sequence length="14" mass="1616">MVKRMQGSLLLQVL</sequence>
<accession>A0A0A9EH51</accession>
<evidence type="ECO:0000313" key="1">
    <source>
        <dbReference type="EMBL" id="JAD99416.1"/>
    </source>
</evidence>
<proteinExistence type="predicted"/>
<dbReference type="EMBL" id="GBRH01198479">
    <property type="protein sequence ID" value="JAD99416.1"/>
    <property type="molecule type" value="Transcribed_RNA"/>
</dbReference>